<dbReference type="PANTHER" id="PTHR15959">
    <property type="entry name" value="SYNTAXIN-18"/>
    <property type="match status" value="1"/>
</dbReference>
<keyword evidence="3" id="KW-0813">Transport</keyword>
<evidence type="ECO:0000256" key="4">
    <source>
        <dbReference type="ARBA" id="ARBA00022692"/>
    </source>
</evidence>
<feature type="region of interest" description="Disordered" evidence="10">
    <location>
        <begin position="19"/>
        <end position="44"/>
    </location>
</feature>
<feature type="transmembrane region" description="Helical" evidence="11">
    <location>
        <begin position="425"/>
        <end position="443"/>
    </location>
</feature>
<gene>
    <name evidence="13" type="primary">STX18</name>
    <name evidence="13" type="ORF">DFQ27_002770</name>
</gene>
<evidence type="ECO:0000256" key="8">
    <source>
        <dbReference type="ARBA" id="ARBA00023136"/>
    </source>
</evidence>
<dbReference type="Pfam" id="PF10496">
    <property type="entry name" value="Syntaxin-18_N"/>
    <property type="match status" value="1"/>
</dbReference>
<name>A0A9P6Q6J7_9FUNG</name>
<keyword evidence="4 11" id="KW-0812">Transmembrane</keyword>
<evidence type="ECO:0000256" key="5">
    <source>
        <dbReference type="ARBA" id="ARBA00022927"/>
    </source>
</evidence>
<comment type="subcellular location">
    <subcellularLocation>
        <location evidence="1">Membrane</location>
        <topology evidence="1">Single-pass type IV membrane protein</topology>
    </subcellularLocation>
</comment>
<dbReference type="GO" id="GO:0006890">
    <property type="term" value="P:retrograde vesicle-mediated transport, Golgi to endoplasmic reticulum"/>
    <property type="evidence" value="ECO:0007669"/>
    <property type="project" value="TreeGrafter"/>
</dbReference>
<evidence type="ECO:0000256" key="9">
    <source>
        <dbReference type="SAM" id="Coils"/>
    </source>
</evidence>
<evidence type="ECO:0000256" key="7">
    <source>
        <dbReference type="ARBA" id="ARBA00023054"/>
    </source>
</evidence>
<dbReference type="GO" id="GO:0015031">
    <property type="term" value="P:protein transport"/>
    <property type="evidence" value="ECO:0007669"/>
    <property type="project" value="UniProtKB-KW"/>
</dbReference>
<feature type="coiled-coil region" evidence="9">
    <location>
        <begin position="330"/>
        <end position="369"/>
    </location>
</feature>
<comment type="caution">
    <text evidence="13">The sequence shown here is derived from an EMBL/GenBank/DDBJ whole genome shotgun (WGS) entry which is preliminary data.</text>
</comment>
<dbReference type="Proteomes" id="UP000807716">
    <property type="component" value="Unassembled WGS sequence"/>
</dbReference>
<evidence type="ECO:0000256" key="10">
    <source>
        <dbReference type="SAM" id="MobiDB-lite"/>
    </source>
</evidence>
<evidence type="ECO:0000256" key="1">
    <source>
        <dbReference type="ARBA" id="ARBA00004211"/>
    </source>
</evidence>
<keyword evidence="6 11" id="KW-1133">Transmembrane helix</keyword>
<evidence type="ECO:0000256" key="11">
    <source>
        <dbReference type="SAM" id="Phobius"/>
    </source>
</evidence>
<dbReference type="PANTHER" id="PTHR15959:SF0">
    <property type="entry name" value="SYNTAXIN-18"/>
    <property type="match status" value="1"/>
</dbReference>
<evidence type="ECO:0000313" key="14">
    <source>
        <dbReference type="Proteomes" id="UP000807716"/>
    </source>
</evidence>
<comment type="similarity">
    <text evidence="2">Belongs to the syntaxin family.</text>
</comment>
<feature type="compositionally biased region" description="Polar residues" evidence="10">
    <location>
        <begin position="202"/>
        <end position="220"/>
    </location>
</feature>
<evidence type="ECO:0000256" key="2">
    <source>
        <dbReference type="ARBA" id="ARBA00009063"/>
    </source>
</evidence>
<keyword evidence="8 11" id="KW-0472">Membrane</keyword>
<accession>A0A9P6Q6J7</accession>
<reference evidence="13" key="1">
    <citation type="journal article" date="2020" name="Fungal Divers.">
        <title>Resolving the Mortierellaceae phylogeny through synthesis of multi-gene phylogenetics and phylogenomics.</title>
        <authorList>
            <person name="Vandepol N."/>
            <person name="Liber J."/>
            <person name="Desiro A."/>
            <person name="Na H."/>
            <person name="Kennedy M."/>
            <person name="Barry K."/>
            <person name="Grigoriev I.V."/>
            <person name="Miller A.N."/>
            <person name="O'Donnell K."/>
            <person name="Stajich J.E."/>
            <person name="Bonito G."/>
        </authorList>
    </citation>
    <scope>NUCLEOTIDE SEQUENCE</scope>
    <source>
        <strain evidence="13">BC1065</strain>
    </source>
</reference>
<dbReference type="OrthoDB" id="342981at2759"/>
<protein>
    <submittedName>
        <fullName evidence="13">Syntaxin-18</fullName>
    </submittedName>
</protein>
<dbReference type="GO" id="GO:0031201">
    <property type="term" value="C:SNARE complex"/>
    <property type="evidence" value="ECO:0007669"/>
    <property type="project" value="TreeGrafter"/>
</dbReference>
<keyword evidence="5" id="KW-0653">Protein transport</keyword>
<sequence>MADLTALFRATVQELDQASGSFSSRADHHGARSRTRPSESPDPWMKEAHQISRTIADMRSFILTIRPAYLNLSRSAMSSLRAPKGESQVSSSSKALQALLESISTLKVLSDKDRDSIDTQVKVMMHQVKGAIEQLESLEQAAFQLRPGGADNFTQHRQGVTLYLNEKLASLATLHKDQYEVRMAREMEKSESSLFKAIPKPGSQSSRSHLRNTTNSTFIDSSDDLGVSGGPGSLQPRRPHNSASTSNTSSPAPSLGDSSRMGGSRARSRFGTTNDDSGSGGYSSSSLYARQPLGGGGSSSNSGAMTAAYHDDMDEDARQPSSSLGGLGDEDDFERGLSAQERQMLELENEQIAQRLATELNQVRQLETSMIELSTLHSTIQEHLEIQTQQTNRLHEEALNAIELISAGNDQLLKAGKRNNSTRKWILFFLILASFVLLFLDWYD</sequence>
<dbReference type="AlphaFoldDB" id="A0A9P6Q6J7"/>
<keyword evidence="7 9" id="KW-0175">Coiled coil</keyword>
<feature type="compositionally biased region" description="Low complexity" evidence="10">
    <location>
        <begin position="241"/>
        <end position="271"/>
    </location>
</feature>
<feature type="domain" description="SNARE-complex protein Syntaxin-18 N-terminal" evidence="12">
    <location>
        <begin position="3"/>
        <end position="78"/>
    </location>
</feature>
<evidence type="ECO:0000256" key="3">
    <source>
        <dbReference type="ARBA" id="ARBA00022448"/>
    </source>
</evidence>
<evidence type="ECO:0000313" key="13">
    <source>
        <dbReference type="EMBL" id="KAG0261762.1"/>
    </source>
</evidence>
<dbReference type="InterPro" id="IPR019529">
    <property type="entry name" value="Syntaxin-18_N"/>
</dbReference>
<organism evidence="13 14">
    <name type="scientific">Actinomortierella ambigua</name>
    <dbReference type="NCBI Taxonomy" id="1343610"/>
    <lineage>
        <taxon>Eukaryota</taxon>
        <taxon>Fungi</taxon>
        <taxon>Fungi incertae sedis</taxon>
        <taxon>Mucoromycota</taxon>
        <taxon>Mortierellomycotina</taxon>
        <taxon>Mortierellomycetes</taxon>
        <taxon>Mortierellales</taxon>
        <taxon>Mortierellaceae</taxon>
        <taxon>Actinomortierella</taxon>
    </lineage>
</organism>
<keyword evidence="14" id="KW-1185">Reference proteome</keyword>
<proteinExistence type="inferred from homology"/>
<dbReference type="GO" id="GO:0005783">
    <property type="term" value="C:endoplasmic reticulum"/>
    <property type="evidence" value="ECO:0007669"/>
    <property type="project" value="TreeGrafter"/>
</dbReference>
<dbReference type="Gene3D" id="1.20.5.110">
    <property type="match status" value="1"/>
</dbReference>
<evidence type="ECO:0000259" key="12">
    <source>
        <dbReference type="Pfam" id="PF10496"/>
    </source>
</evidence>
<feature type="region of interest" description="Disordered" evidence="10">
    <location>
        <begin position="191"/>
        <end position="306"/>
    </location>
</feature>
<feature type="compositionally biased region" description="Basic and acidic residues" evidence="10">
    <location>
        <begin position="25"/>
        <end position="44"/>
    </location>
</feature>
<evidence type="ECO:0000256" key="6">
    <source>
        <dbReference type="ARBA" id="ARBA00022989"/>
    </source>
</evidence>
<dbReference type="EMBL" id="JAAAJB010000206">
    <property type="protein sequence ID" value="KAG0261762.1"/>
    <property type="molecule type" value="Genomic_DNA"/>
</dbReference>